<dbReference type="InterPro" id="IPR009057">
    <property type="entry name" value="Homeodomain-like_sf"/>
</dbReference>
<dbReference type="InterPro" id="IPR018060">
    <property type="entry name" value="HTH_AraC"/>
</dbReference>
<dbReference type="AlphaFoldDB" id="D2YGG6"/>
<evidence type="ECO:0000259" key="4">
    <source>
        <dbReference type="PROSITE" id="PS01124"/>
    </source>
</evidence>
<dbReference type="SMART" id="SM00342">
    <property type="entry name" value="HTH_ARAC"/>
    <property type="match status" value="1"/>
</dbReference>
<proteinExistence type="predicted"/>
<comment type="caution">
    <text evidence="5">The sequence shown here is derived from an EMBL/GenBank/DDBJ whole genome shotgun (WGS) entry which is preliminary data.</text>
</comment>
<dbReference type="Proteomes" id="UP000004827">
    <property type="component" value="Unassembled WGS sequence"/>
</dbReference>
<evidence type="ECO:0000256" key="3">
    <source>
        <dbReference type="ARBA" id="ARBA00023163"/>
    </source>
</evidence>
<dbReference type="SUPFAM" id="SSF46689">
    <property type="entry name" value="Homeodomain-like"/>
    <property type="match status" value="1"/>
</dbReference>
<feature type="domain" description="HTH araC/xylS-type" evidence="4">
    <location>
        <begin position="144"/>
        <end position="240"/>
    </location>
</feature>
<dbReference type="EMBL" id="ACYU01000126">
    <property type="protein sequence ID" value="EEW06161.1"/>
    <property type="molecule type" value="Genomic_DNA"/>
</dbReference>
<name>D2YGG6_VIBMI</name>
<organism evidence="5 6">
    <name type="scientific">Vibrio mimicus VM603</name>
    <dbReference type="NCBI Taxonomy" id="671074"/>
    <lineage>
        <taxon>Bacteria</taxon>
        <taxon>Pseudomonadati</taxon>
        <taxon>Pseudomonadota</taxon>
        <taxon>Gammaproteobacteria</taxon>
        <taxon>Vibrionales</taxon>
        <taxon>Vibrionaceae</taxon>
        <taxon>Vibrio</taxon>
    </lineage>
</organism>
<accession>D2YGG6</accession>
<dbReference type="PANTHER" id="PTHR46796">
    <property type="entry name" value="HTH-TYPE TRANSCRIPTIONAL ACTIVATOR RHAS-RELATED"/>
    <property type="match status" value="1"/>
</dbReference>
<dbReference type="RefSeq" id="WP_000531269.1">
    <property type="nucleotide sequence ID" value="NZ_ACYU01000126.1"/>
</dbReference>
<sequence length="240" mass="27002">MGQLSALIQGIWSASVPDFRTEPITKSLYSDAGSGLLFHLDGEVKIGDKWLPKGIVILPINKISEKVTLSPGSQLAGLRFLPAIGYGLVEQHFTSPTLLTADIGHLHELDVLYATLQLETENQGRIEMLHKWASKSFQRSNIIPNSLKQVLECIEHDATLQDVDELVALSQRQIERLFKHWMDISPKQYQRILRVQRTVNYLRQNKGASLVDVSQQFGFSDQAHMTREFRAIACITPGKV</sequence>
<dbReference type="GO" id="GO:0043565">
    <property type="term" value="F:sequence-specific DNA binding"/>
    <property type="evidence" value="ECO:0007669"/>
    <property type="project" value="InterPro"/>
</dbReference>
<dbReference type="InterPro" id="IPR050204">
    <property type="entry name" value="AraC_XylS_family_regulators"/>
</dbReference>
<dbReference type="GO" id="GO:0003700">
    <property type="term" value="F:DNA-binding transcription factor activity"/>
    <property type="evidence" value="ECO:0007669"/>
    <property type="project" value="InterPro"/>
</dbReference>
<keyword evidence="2" id="KW-0238">DNA-binding</keyword>
<reference evidence="5 6" key="1">
    <citation type="journal article" date="2009" name="BMC Evol. Biol.">
        <title>Genomic taxonomy of Vibrios.</title>
        <authorList>
            <person name="Thompson C.C."/>
            <person name="Vicente A.C."/>
            <person name="Souza R.C."/>
            <person name="Vasconcelos A.T."/>
            <person name="Vesth T."/>
            <person name="Alves N.Jr."/>
            <person name="Ussery D.W."/>
            <person name="Iida T."/>
            <person name="Thompson F.L."/>
        </authorList>
    </citation>
    <scope>NUCLEOTIDE SEQUENCE [LARGE SCALE GENOMIC DNA]</scope>
    <source>
        <strain evidence="5 6">VM603</strain>
    </source>
</reference>
<dbReference type="Pfam" id="PF12833">
    <property type="entry name" value="HTH_18"/>
    <property type="match status" value="1"/>
</dbReference>
<evidence type="ECO:0000256" key="1">
    <source>
        <dbReference type="ARBA" id="ARBA00023015"/>
    </source>
</evidence>
<keyword evidence="3" id="KW-0804">Transcription</keyword>
<protein>
    <submittedName>
        <fullName evidence="5">Transcriptional regulator, AraC family</fullName>
    </submittedName>
</protein>
<gene>
    <name evidence="5" type="ORF">VMB_26130</name>
</gene>
<keyword evidence="1" id="KW-0805">Transcription regulation</keyword>
<dbReference type="Gene3D" id="1.10.10.60">
    <property type="entry name" value="Homeodomain-like"/>
    <property type="match status" value="1"/>
</dbReference>
<evidence type="ECO:0000313" key="5">
    <source>
        <dbReference type="EMBL" id="EEW06161.1"/>
    </source>
</evidence>
<dbReference type="PROSITE" id="PS01124">
    <property type="entry name" value="HTH_ARAC_FAMILY_2"/>
    <property type="match status" value="1"/>
</dbReference>
<evidence type="ECO:0000256" key="2">
    <source>
        <dbReference type="ARBA" id="ARBA00023125"/>
    </source>
</evidence>
<evidence type="ECO:0000313" key="6">
    <source>
        <dbReference type="Proteomes" id="UP000004827"/>
    </source>
</evidence>